<gene>
    <name evidence="2" type="ORF">K8U80_04590</name>
</gene>
<proteinExistence type="predicted"/>
<evidence type="ECO:0000313" key="3">
    <source>
        <dbReference type="Proteomes" id="UP000746751"/>
    </source>
</evidence>
<sequence>MYSIEYLPFALHDLQDIARYIAQELGSPSAAHRTAEGIVAAVDSLADMPYRRAVYVPIKPLNREYRTIRHGNYVAFYWIEEGRKVVTVARILYGKADFSSRLAAAERKL</sequence>
<evidence type="ECO:0000313" key="2">
    <source>
        <dbReference type="EMBL" id="HJG30655.1"/>
    </source>
</evidence>
<organism evidence="2 3">
    <name type="scientific">Collinsella ihumii</name>
    <dbReference type="NCBI Taxonomy" id="1720204"/>
    <lineage>
        <taxon>Bacteria</taxon>
        <taxon>Bacillati</taxon>
        <taxon>Actinomycetota</taxon>
        <taxon>Coriobacteriia</taxon>
        <taxon>Coriobacteriales</taxon>
        <taxon>Coriobacteriaceae</taxon>
        <taxon>Collinsella</taxon>
    </lineage>
</organism>
<dbReference type="InterPro" id="IPR007712">
    <property type="entry name" value="RelE/ParE_toxin"/>
</dbReference>
<comment type="caution">
    <text evidence="2">The sequence shown here is derived from an EMBL/GenBank/DDBJ whole genome shotgun (WGS) entry which is preliminary data.</text>
</comment>
<protein>
    <submittedName>
        <fullName evidence="2">Type II toxin-antitoxin system RelE/ParE family toxin</fullName>
    </submittedName>
</protein>
<dbReference type="Proteomes" id="UP000746751">
    <property type="component" value="Unassembled WGS sequence"/>
</dbReference>
<reference evidence="2" key="1">
    <citation type="journal article" date="2021" name="PeerJ">
        <title>Extensive microbial diversity within the chicken gut microbiome revealed by metagenomics and culture.</title>
        <authorList>
            <person name="Gilroy R."/>
            <person name="Ravi A."/>
            <person name="Getino M."/>
            <person name="Pursley I."/>
            <person name="Horton D.L."/>
            <person name="Alikhan N.F."/>
            <person name="Baker D."/>
            <person name="Gharbi K."/>
            <person name="Hall N."/>
            <person name="Watson M."/>
            <person name="Adriaenssens E.M."/>
            <person name="Foster-Nyarko E."/>
            <person name="Jarju S."/>
            <person name="Secka A."/>
            <person name="Antonio M."/>
            <person name="Oren A."/>
            <person name="Chaudhuri R.R."/>
            <person name="La Ragione R."/>
            <person name="Hildebrand F."/>
            <person name="Pallen M.J."/>
        </authorList>
    </citation>
    <scope>NUCLEOTIDE SEQUENCE</scope>
    <source>
        <strain evidence="2">ChiGjej2B2-7701</strain>
    </source>
</reference>
<reference evidence="2" key="2">
    <citation type="submission" date="2021-09" db="EMBL/GenBank/DDBJ databases">
        <authorList>
            <person name="Gilroy R."/>
        </authorList>
    </citation>
    <scope>NUCLEOTIDE SEQUENCE</scope>
    <source>
        <strain evidence="2">ChiGjej2B2-7701</strain>
    </source>
</reference>
<keyword evidence="1" id="KW-1277">Toxin-antitoxin system</keyword>
<dbReference type="EMBL" id="DYVF01000032">
    <property type="protein sequence ID" value="HJG30655.1"/>
    <property type="molecule type" value="Genomic_DNA"/>
</dbReference>
<dbReference type="SUPFAM" id="SSF143011">
    <property type="entry name" value="RelE-like"/>
    <property type="match status" value="1"/>
</dbReference>
<accession>A0A921LR54</accession>
<dbReference type="Pfam" id="PF05016">
    <property type="entry name" value="ParE_toxin"/>
    <property type="match status" value="1"/>
</dbReference>
<dbReference type="AlphaFoldDB" id="A0A921LR54"/>
<dbReference type="InterPro" id="IPR035093">
    <property type="entry name" value="RelE/ParE_toxin_dom_sf"/>
</dbReference>
<dbReference type="Gene3D" id="3.30.2310.20">
    <property type="entry name" value="RelE-like"/>
    <property type="match status" value="1"/>
</dbReference>
<evidence type="ECO:0000256" key="1">
    <source>
        <dbReference type="ARBA" id="ARBA00022649"/>
    </source>
</evidence>
<name>A0A921LR54_9ACTN</name>